<evidence type="ECO:0000256" key="4">
    <source>
        <dbReference type="ARBA" id="ARBA00022723"/>
    </source>
</evidence>
<accession>A0A4Q0MAW1</accession>
<keyword evidence="2 8" id="KW-0819">tRNA processing</keyword>
<dbReference type="Proteomes" id="UP000290848">
    <property type="component" value="Unassembled WGS sequence"/>
</dbReference>
<feature type="binding site" evidence="8">
    <location>
        <position position="62"/>
    </location>
    <ligand>
        <name>Zn(2+)</name>
        <dbReference type="ChEBI" id="CHEBI:29105"/>
        <label>1</label>
        <note>catalytic</note>
    </ligand>
</feature>
<dbReference type="NCBIfam" id="NF000801">
    <property type="entry name" value="PRK00055.1-3"/>
    <property type="match status" value="1"/>
</dbReference>
<keyword evidence="6 8" id="KW-0378">Hydrolase</keyword>
<dbReference type="SUPFAM" id="SSF56281">
    <property type="entry name" value="Metallo-hydrolase/oxidoreductase"/>
    <property type="match status" value="1"/>
</dbReference>
<feature type="binding site" evidence="8">
    <location>
        <position position="212"/>
    </location>
    <ligand>
        <name>Zn(2+)</name>
        <dbReference type="ChEBI" id="CHEBI:29105"/>
        <label>2</label>
        <note>catalytic</note>
    </ligand>
</feature>
<dbReference type="EMBL" id="RXOC01000004">
    <property type="protein sequence ID" value="RXF70401.1"/>
    <property type="molecule type" value="Genomic_DNA"/>
</dbReference>
<comment type="caution">
    <text evidence="9">The sequence shown here is derived from an EMBL/GenBank/DDBJ whole genome shotgun (WGS) entry which is preliminary data.</text>
</comment>
<dbReference type="EC" id="3.1.26.11" evidence="8"/>
<dbReference type="HAMAP" id="MF_01818">
    <property type="entry name" value="RNase_Z_BN"/>
    <property type="match status" value="1"/>
</dbReference>
<evidence type="ECO:0000256" key="8">
    <source>
        <dbReference type="HAMAP-Rule" id="MF_01818"/>
    </source>
</evidence>
<dbReference type="InterPro" id="IPR036866">
    <property type="entry name" value="RibonucZ/Hydroxyglut_hydro"/>
</dbReference>
<keyword evidence="5 8" id="KW-0255">Endonuclease</keyword>
<dbReference type="NCBIfam" id="TIGR02651">
    <property type="entry name" value="RNase_Z"/>
    <property type="match status" value="1"/>
</dbReference>
<sequence>MRFDVTILGSSSATPIFNRNPTAQILNINERLFLIDCGEGTQQQLLRFGIKSQRINQIFISHLHGDHYLGLVGLLSSLHLNGRTKPMSIFGPPELKEILDIQFKYSQTELRYPINFQATHTESSELIFENNDVMVETIILEHRIPCTGFKFTQKKRLRKIIREKVEALNIPLEMIPLIKRGMDYTDSKGVVHLSADLTTDPDEPKTYAYCSDTICNWKYLDQIKGADTLYHESTFMHDMLQRAEDTFHTTSLQAAEVALRAEAKQLLLGHFSARYRELEPMLLEARSLFPNSKLAIEGHTFEI</sequence>
<dbReference type="PANTHER" id="PTHR46018:SF2">
    <property type="entry name" value="ZINC PHOSPHODIESTERASE ELAC PROTEIN 1"/>
    <property type="match status" value="1"/>
</dbReference>
<feature type="binding site" evidence="8">
    <location>
        <position position="67"/>
    </location>
    <ligand>
        <name>Zn(2+)</name>
        <dbReference type="ChEBI" id="CHEBI:29105"/>
        <label>2</label>
        <note>catalytic</note>
    </ligand>
</feature>
<reference evidence="9 10" key="1">
    <citation type="submission" date="2018-12" db="EMBL/GenBank/DDBJ databases">
        <title>The Draft Genome Sequence of the Soil Bacterium Pedobacter tournemirensis R1.</title>
        <authorList>
            <person name="He J."/>
        </authorList>
    </citation>
    <scope>NUCLEOTIDE SEQUENCE [LARGE SCALE GENOMIC DNA]</scope>
    <source>
        <strain evidence="9 10">R1</strain>
    </source>
</reference>
<dbReference type="RefSeq" id="WP_128768707.1">
    <property type="nucleotide sequence ID" value="NZ_RXOC01000004.1"/>
</dbReference>
<feature type="binding site" evidence="8">
    <location>
        <position position="212"/>
    </location>
    <ligand>
        <name>Zn(2+)</name>
        <dbReference type="ChEBI" id="CHEBI:29105"/>
        <label>1</label>
        <note>catalytic</note>
    </ligand>
</feature>
<dbReference type="Gene3D" id="3.60.15.10">
    <property type="entry name" value="Ribonuclease Z/Hydroxyacylglutathione hydrolase-like"/>
    <property type="match status" value="1"/>
</dbReference>
<gene>
    <name evidence="8" type="primary">rnz</name>
    <name evidence="9" type="ORF">EKH83_07040</name>
</gene>
<comment type="similarity">
    <text evidence="8">Belongs to the RNase Z family.</text>
</comment>
<feature type="active site" description="Proton acceptor" evidence="8">
    <location>
        <position position="66"/>
    </location>
</feature>
<evidence type="ECO:0000256" key="5">
    <source>
        <dbReference type="ARBA" id="ARBA00022759"/>
    </source>
</evidence>
<comment type="catalytic activity">
    <reaction evidence="8">
        <text>Endonucleolytic cleavage of RNA, removing extra 3' nucleotides from tRNA precursor, generating 3' termini of tRNAs. A 3'-hydroxy group is left at the tRNA terminus and a 5'-phosphoryl group is left at the trailer molecule.</text>
        <dbReference type="EC" id="3.1.26.11"/>
    </reaction>
</comment>
<dbReference type="InterPro" id="IPR013471">
    <property type="entry name" value="RNase_Z/BN"/>
</dbReference>
<dbReference type="CDD" id="cd07717">
    <property type="entry name" value="RNaseZ_ZiPD-like_MBL-fold"/>
    <property type="match status" value="1"/>
</dbReference>
<comment type="cofactor">
    <cofactor evidence="8">
        <name>Zn(2+)</name>
        <dbReference type="ChEBI" id="CHEBI:29105"/>
    </cofactor>
    <text evidence="8">Binds 2 Zn(2+) ions.</text>
</comment>
<organism evidence="9 10">
    <name type="scientific">Arcticibacter tournemirensis</name>
    <dbReference type="NCBI Taxonomy" id="699437"/>
    <lineage>
        <taxon>Bacteria</taxon>
        <taxon>Pseudomonadati</taxon>
        <taxon>Bacteroidota</taxon>
        <taxon>Sphingobacteriia</taxon>
        <taxon>Sphingobacteriales</taxon>
        <taxon>Sphingobacteriaceae</taxon>
        <taxon>Arcticibacter</taxon>
    </lineage>
</organism>
<keyword evidence="3 8" id="KW-0540">Nuclease</keyword>
<comment type="function">
    <text evidence="8">Zinc phosphodiesterase, which displays some tRNA 3'-processing endonuclease activity. Probably involved in tRNA maturation, by removing a 3'-trailer from precursor tRNA.</text>
</comment>
<evidence type="ECO:0000256" key="7">
    <source>
        <dbReference type="ARBA" id="ARBA00022833"/>
    </source>
</evidence>
<dbReference type="PANTHER" id="PTHR46018">
    <property type="entry name" value="ZINC PHOSPHODIESTERASE ELAC PROTEIN 1"/>
    <property type="match status" value="1"/>
</dbReference>
<feature type="binding site" evidence="8">
    <location>
        <position position="142"/>
    </location>
    <ligand>
        <name>Zn(2+)</name>
        <dbReference type="ChEBI" id="CHEBI:29105"/>
        <label>1</label>
        <note>catalytic</note>
    </ligand>
</feature>
<protein>
    <recommendedName>
        <fullName evidence="8">Ribonuclease Z</fullName>
        <shortName evidence="8">RNase Z</shortName>
        <ecNumber evidence="8">3.1.26.11</ecNumber>
    </recommendedName>
    <alternativeName>
        <fullName evidence="8">tRNA 3 endonuclease</fullName>
    </alternativeName>
    <alternativeName>
        <fullName evidence="8">tRNase Z</fullName>
    </alternativeName>
</protein>
<dbReference type="GO" id="GO:0008270">
    <property type="term" value="F:zinc ion binding"/>
    <property type="evidence" value="ECO:0007669"/>
    <property type="project" value="UniProtKB-UniRule"/>
</dbReference>
<evidence type="ECO:0000313" key="10">
    <source>
        <dbReference type="Proteomes" id="UP000290848"/>
    </source>
</evidence>
<dbReference type="GO" id="GO:0042781">
    <property type="term" value="F:3'-tRNA processing endoribonuclease activity"/>
    <property type="evidence" value="ECO:0007669"/>
    <property type="project" value="UniProtKB-UniRule"/>
</dbReference>
<evidence type="ECO:0000256" key="3">
    <source>
        <dbReference type="ARBA" id="ARBA00022722"/>
    </source>
</evidence>
<comment type="subunit">
    <text evidence="1 8">Homodimer.</text>
</comment>
<keyword evidence="4 8" id="KW-0479">Metal-binding</keyword>
<name>A0A4Q0MAW1_9SPHI</name>
<evidence type="ECO:0000256" key="2">
    <source>
        <dbReference type="ARBA" id="ARBA00022694"/>
    </source>
</evidence>
<evidence type="ECO:0000256" key="6">
    <source>
        <dbReference type="ARBA" id="ARBA00022801"/>
    </source>
</evidence>
<dbReference type="AlphaFoldDB" id="A0A4Q0MAW1"/>
<feature type="binding site" evidence="8">
    <location>
        <position position="66"/>
    </location>
    <ligand>
        <name>Zn(2+)</name>
        <dbReference type="ChEBI" id="CHEBI:29105"/>
        <label>2</label>
        <note>catalytic</note>
    </ligand>
</feature>
<feature type="binding site" evidence="8">
    <location>
        <position position="270"/>
    </location>
    <ligand>
        <name>Zn(2+)</name>
        <dbReference type="ChEBI" id="CHEBI:29105"/>
        <label>2</label>
        <note>catalytic</note>
    </ligand>
</feature>
<feature type="binding site" evidence="8">
    <location>
        <position position="64"/>
    </location>
    <ligand>
        <name>Zn(2+)</name>
        <dbReference type="ChEBI" id="CHEBI:29105"/>
        <label>1</label>
        <note>catalytic</note>
    </ligand>
</feature>
<keyword evidence="7 8" id="KW-0862">Zinc</keyword>
<evidence type="ECO:0000256" key="1">
    <source>
        <dbReference type="ARBA" id="ARBA00011738"/>
    </source>
</evidence>
<proteinExistence type="inferred from homology"/>
<evidence type="ECO:0000313" key="9">
    <source>
        <dbReference type="EMBL" id="RXF70401.1"/>
    </source>
</evidence>
<dbReference type="Pfam" id="PF23023">
    <property type="entry name" value="Anti-Pycsar_Apyc1"/>
    <property type="match status" value="1"/>
</dbReference>